<organism evidence="1 2">
    <name type="scientific">Nesterenkonia flava</name>
    <dbReference type="NCBI Taxonomy" id="469799"/>
    <lineage>
        <taxon>Bacteria</taxon>
        <taxon>Bacillati</taxon>
        <taxon>Actinomycetota</taxon>
        <taxon>Actinomycetes</taxon>
        <taxon>Micrococcales</taxon>
        <taxon>Micrococcaceae</taxon>
        <taxon>Nesterenkonia</taxon>
    </lineage>
</organism>
<gene>
    <name evidence="1" type="ORF">RH857_01300</name>
</gene>
<dbReference type="Proteomes" id="UP001260872">
    <property type="component" value="Unassembled WGS sequence"/>
</dbReference>
<proteinExistence type="predicted"/>
<dbReference type="RefSeq" id="WP_310536169.1">
    <property type="nucleotide sequence ID" value="NZ_BAAAOC010000015.1"/>
</dbReference>
<name>A0ABU1FRG7_9MICC</name>
<evidence type="ECO:0000313" key="2">
    <source>
        <dbReference type="Proteomes" id="UP001260872"/>
    </source>
</evidence>
<dbReference type="EMBL" id="JAVKGT010000002">
    <property type="protein sequence ID" value="MDR5710778.1"/>
    <property type="molecule type" value="Genomic_DNA"/>
</dbReference>
<dbReference type="SUPFAM" id="SSF56059">
    <property type="entry name" value="Glutathione synthetase ATP-binding domain-like"/>
    <property type="match status" value="1"/>
</dbReference>
<protein>
    <submittedName>
        <fullName evidence="1">Uncharacterized protein</fullName>
    </submittedName>
</protein>
<reference evidence="2" key="1">
    <citation type="submission" date="2023-07" db="EMBL/GenBank/DDBJ databases">
        <title>Description of three actinobacteria isolated from air of manufacturing shop in a pharmaceutical factory.</title>
        <authorList>
            <person name="Zhang D.-F."/>
        </authorList>
    </citation>
    <scope>NUCLEOTIDE SEQUENCE [LARGE SCALE GENOMIC DNA]</scope>
    <source>
        <strain evidence="2">CCTCC AB 207010</strain>
    </source>
</reference>
<sequence>MSSGHFLFFHSGRVVGSFERSMSSLASHQARQACTSRQMMQTYLKTSEVPQPERKILHVNEMSAAVRFLAARDEPMYVLPGARRTWRSSRSLVHSEEQLVRTWEKIALASEILPPLHQHVVLEKPQPGLDLRLFVIGERVVGTLLRLPLFVVGNGRDSISALFQELHELLRPNEYLRLPSQEQLENYLRWTMRAATDIPRPGQVVHLTSTRNTGPGASFTVELEGQIDGALGQLAVDAMWAFPGLNAAAVDIRTPALDSAEGAVVLDVDPGAEIAEFRYPVLGQRRRVAVHMIDHMVEAAR</sequence>
<keyword evidence="2" id="KW-1185">Reference proteome</keyword>
<accession>A0ABU1FRG7</accession>
<comment type="caution">
    <text evidence="1">The sequence shown here is derived from an EMBL/GenBank/DDBJ whole genome shotgun (WGS) entry which is preliminary data.</text>
</comment>
<evidence type="ECO:0000313" key="1">
    <source>
        <dbReference type="EMBL" id="MDR5710778.1"/>
    </source>
</evidence>